<dbReference type="SMART" id="SM00237">
    <property type="entry name" value="Calx_beta"/>
    <property type="match status" value="1"/>
</dbReference>
<dbReference type="Pfam" id="PF03160">
    <property type="entry name" value="Calx-beta"/>
    <property type="match status" value="2"/>
</dbReference>
<keyword evidence="7" id="KW-1185">Reference proteome</keyword>
<evidence type="ECO:0000313" key="7">
    <source>
        <dbReference type="Proteomes" id="UP000236721"/>
    </source>
</evidence>
<dbReference type="Gene3D" id="2.60.40.2030">
    <property type="match status" value="2"/>
</dbReference>
<dbReference type="GO" id="GO:0016020">
    <property type="term" value="C:membrane"/>
    <property type="evidence" value="ECO:0007669"/>
    <property type="project" value="InterPro"/>
</dbReference>
<dbReference type="InterPro" id="IPR003644">
    <property type="entry name" value="Calx_beta"/>
</dbReference>
<evidence type="ECO:0000256" key="1">
    <source>
        <dbReference type="ARBA" id="ARBA00022729"/>
    </source>
</evidence>
<feature type="domain" description="Calx-beta" evidence="5">
    <location>
        <begin position="266"/>
        <end position="368"/>
    </location>
</feature>
<dbReference type="SUPFAM" id="SSF141072">
    <property type="entry name" value="CalX-like"/>
    <property type="match status" value="2"/>
</dbReference>
<accession>A0A1H6C106</accession>
<keyword evidence="2" id="KW-0677">Repeat</keyword>
<feature type="region of interest" description="Disordered" evidence="4">
    <location>
        <begin position="393"/>
        <end position="420"/>
    </location>
</feature>
<evidence type="ECO:0000256" key="4">
    <source>
        <dbReference type="SAM" id="MobiDB-lite"/>
    </source>
</evidence>
<organism evidence="6 7">
    <name type="scientific">Vibrio hangzhouensis</name>
    <dbReference type="NCBI Taxonomy" id="462991"/>
    <lineage>
        <taxon>Bacteria</taxon>
        <taxon>Pseudomonadati</taxon>
        <taxon>Pseudomonadota</taxon>
        <taxon>Gammaproteobacteria</taxon>
        <taxon>Vibrionales</taxon>
        <taxon>Vibrionaceae</taxon>
        <taxon>Vibrio</taxon>
    </lineage>
</organism>
<dbReference type="AlphaFoldDB" id="A0A1H6C106"/>
<dbReference type="Proteomes" id="UP000236721">
    <property type="component" value="Unassembled WGS sequence"/>
</dbReference>
<dbReference type="GO" id="GO:0007154">
    <property type="term" value="P:cell communication"/>
    <property type="evidence" value="ECO:0007669"/>
    <property type="project" value="InterPro"/>
</dbReference>
<feature type="non-terminal residue" evidence="6">
    <location>
        <position position="420"/>
    </location>
</feature>
<evidence type="ECO:0000256" key="2">
    <source>
        <dbReference type="ARBA" id="ARBA00022737"/>
    </source>
</evidence>
<protein>
    <submittedName>
        <fullName evidence="6">Calx-beta domain-containing protein</fullName>
    </submittedName>
</protein>
<sequence>MSALSLLGLVRVSGTLVLDPQGKLTILPEGADPRPGDVVIDVLENDEVGDKLRVELIQLDGASQALSIPGPGIDPEQIIAQIESGQDPTQDDDQAPAAGESDGSSPTTTGSIVRDDSQTLAETQFDTAGLDKQGLAPTQSLTLLQLLNQPEDTPPEIGTVLVSLSGPENLTEGTTSGDYTVTLSSPAPVGSIVTLTYTYASASEADIVETKQAIIGLDGTTATFTISPVDDNLAEGDEVFMVSVGDIITPDGNPVFEQLDLSSASQQVTISDENIPGPEDTVTVTLEGPESIVEGDTSTTYTVTLSSAAPIGSVVTLSYTDGTATAGEDYTKTLTAIVGGDGTTATFTIDTLDDDLAEGSENFTVSVSGVEDGEGNAVFEALNLDGASQLTHITDEETPGPEDTVTVTLEGPESIVEGDT</sequence>
<dbReference type="RefSeq" id="WP_279626960.1">
    <property type="nucleotide sequence ID" value="NZ_FNVG01000029.1"/>
</dbReference>
<evidence type="ECO:0000256" key="3">
    <source>
        <dbReference type="ARBA" id="ARBA00022837"/>
    </source>
</evidence>
<reference evidence="7" key="1">
    <citation type="submission" date="2016-10" db="EMBL/GenBank/DDBJ databases">
        <authorList>
            <person name="Varghese N."/>
            <person name="Submissions S."/>
        </authorList>
    </citation>
    <scope>NUCLEOTIDE SEQUENCE [LARGE SCALE GENOMIC DNA]</scope>
    <source>
        <strain evidence="7">CGMCC 1.7062</strain>
    </source>
</reference>
<proteinExistence type="predicted"/>
<dbReference type="InterPro" id="IPR038081">
    <property type="entry name" value="CalX-like_sf"/>
</dbReference>
<name>A0A1H6C106_9VIBR</name>
<evidence type="ECO:0000313" key="6">
    <source>
        <dbReference type="EMBL" id="SEG66654.1"/>
    </source>
</evidence>
<keyword evidence="3" id="KW-0106">Calcium</keyword>
<feature type="compositionally biased region" description="Polar residues" evidence="4">
    <location>
        <begin position="102"/>
        <end position="111"/>
    </location>
</feature>
<dbReference type="EMBL" id="FNVG01000029">
    <property type="protein sequence ID" value="SEG66654.1"/>
    <property type="molecule type" value="Genomic_DNA"/>
</dbReference>
<gene>
    <name evidence="6" type="ORF">SAMN04488244_1291</name>
</gene>
<evidence type="ECO:0000259" key="5">
    <source>
        <dbReference type="SMART" id="SM00237"/>
    </source>
</evidence>
<feature type="region of interest" description="Disordered" evidence="4">
    <location>
        <begin position="85"/>
        <end position="116"/>
    </location>
</feature>
<keyword evidence="1" id="KW-0732">Signal</keyword>